<dbReference type="PANTHER" id="PTHR11596">
    <property type="entry name" value="ALKALINE PHOSPHATASE"/>
    <property type="match status" value="1"/>
</dbReference>
<dbReference type="Proteomes" id="UP001437256">
    <property type="component" value="Unassembled WGS sequence"/>
</dbReference>
<dbReference type="Gene3D" id="3.40.720.10">
    <property type="entry name" value="Alkaline Phosphatase, subunit A"/>
    <property type="match status" value="1"/>
</dbReference>
<dbReference type="EC" id="3.1.3.1" evidence="1"/>
<organism evidence="2 3">
    <name type="scientific">Marasmius tenuissimus</name>
    <dbReference type="NCBI Taxonomy" id="585030"/>
    <lineage>
        <taxon>Eukaryota</taxon>
        <taxon>Fungi</taxon>
        <taxon>Dikarya</taxon>
        <taxon>Basidiomycota</taxon>
        <taxon>Agaricomycotina</taxon>
        <taxon>Agaricomycetes</taxon>
        <taxon>Agaricomycetidae</taxon>
        <taxon>Agaricales</taxon>
        <taxon>Marasmiineae</taxon>
        <taxon>Marasmiaceae</taxon>
        <taxon>Marasmius</taxon>
    </lineage>
</organism>
<dbReference type="InterPro" id="IPR017850">
    <property type="entry name" value="Alkaline_phosphatase_core_sf"/>
</dbReference>
<evidence type="ECO:0000256" key="1">
    <source>
        <dbReference type="ARBA" id="ARBA00012647"/>
    </source>
</evidence>
<name>A0ABR2ZVJ8_9AGAR</name>
<dbReference type="SUPFAM" id="SSF53649">
    <property type="entry name" value="Alkaline phosphatase-like"/>
    <property type="match status" value="1"/>
</dbReference>
<comment type="caution">
    <text evidence="2">The sequence shown here is derived from an EMBL/GenBank/DDBJ whole genome shotgun (WGS) entry which is preliminary data.</text>
</comment>
<dbReference type="Pfam" id="PF00245">
    <property type="entry name" value="Alk_phosphatase"/>
    <property type="match status" value="1"/>
</dbReference>
<dbReference type="PANTHER" id="PTHR11596:SF72">
    <property type="entry name" value="ALKALINE PHOSPHATASE"/>
    <property type="match status" value="1"/>
</dbReference>
<evidence type="ECO:0000313" key="3">
    <source>
        <dbReference type="Proteomes" id="UP001437256"/>
    </source>
</evidence>
<reference evidence="2 3" key="1">
    <citation type="submission" date="2024-05" db="EMBL/GenBank/DDBJ databases">
        <title>A draft genome resource for the thread blight pathogen Marasmius tenuissimus strain MS-2.</title>
        <authorList>
            <person name="Yulfo-Soto G.E."/>
            <person name="Baruah I.K."/>
            <person name="Amoako-Attah I."/>
            <person name="Bukari Y."/>
            <person name="Meinhardt L.W."/>
            <person name="Bailey B.A."/>
            <person name="Cohen S.P."/>
        </authorList>
    </citation>
    <scope>NUCLEOTIDE SEQUENCE [LARGE SCALE GENOMIC DNA]</scope>
    <source>
        <strain evidence="2 3">MS-2</strain>
    </source>
</reference>
<evidence type="ECO:0000313" key="2">
    <source>
        <dbReference type="EMBL" id="KAL0065092.1"/>
    </source>
</evidence>
<proteinExistence type="predicted"/>
<sequence length="301" mass="32626">MAFSGCSGPDVIFGGGAEQFIADQNSPNKSDFYATFREKGYDVVFNKTGLSGIEVSEDQNKVLGIFSILEHGMKNSPTGDGSDATDQPGLKDMTLKAIDILQARSKAKGDDGWFMMSEAASIDKMMHVLDYDRALGELMELDDTVKATLEHLEEIGELENTLIVVTADHGHGFDVFGSADKRYLAAQTSDRKKRDAIGVYVQSGLSGYTVENGSSPSNNTLVEGAQGPGFPVNWEPRYGIAAGFAANPDHRENYQINTTGPRLPTVDGWLMMIGEVNPQDQPNGFIVNGTLPSLMTKVFIR</sequence>
<dbReference type="InterPro" id="IPR001952">
    <property type="entry name" value="Alkaline_phosphatase"/>
</dbReference>
<keyword evidence="3" id="KW-1185">Reference proteome</keyword>
<gene>
    <name evidence="2" type="ORF">AAF712_007928</name>
</gene>
<dbReference type="EMBL" id="JBBXMP010000052">
    <property type="protein sequence ID" value="KAL0065092.1"/>
    <property type="molecule type" value="Genomic_DNA"/>
</dbReference>
<accession>A0ABR2ZVJ8</accession>
<protein>
    <recommendedName>
        <fullName evidence="1">alkaline phosphatase</fullName>
        <ecNumber evidence="1">3.1.3.1</ecNumber>
    </recommendedName>
</protein>